<dbReference type="Gene3D" id="1.20.1260.10">
    <property type="match status" value="1"/>
</dbReference>
<accession>A0A656QHL8</accession>
<feature type="region of interest" description="Disordered" evidence="1">
    <location>
        <begin position="204"/>
        <end position="225"/>
    </location>
</feature>
<dbReference type="Proteomes" id="UP000027451">
    <property type="component" value="Unassembled WGS sequence"/>
</dbReference>
<gene>
    <name evidence="3" type="ORF">BG60_10695</name>
</gene>
<protein>
    <recommendedName>
        <fullName evidence="2">DUF305 domain-containing protein</fullName>
    </recommendedName>
</protein>
<feature type="compositionally biased region" description="Basic and acidic residues" evidence="1">
    <location>
        <begin position="79"/>
        <end position="91"/>
    </location>
</feature>
<sequence>MVAAVAAFASSSTYADGPGRGLTANFEVGLMETIVDHHFSALRMTELAAGTDVRTSGNLSPTEGTSPSPGFPPTQAKASSDEIKSNARMENRTQREQIFQLQSLLHDWYGINYQPQLRPEQQAAIGILEHAQPGKSFDRAYLEVFSHHHYQLFKSLNGCMSGVDRRHEALARLCNQMWHAQTSAVDEMRELLEKNFGIADYQPFSDASPLQPEGGNLRGQHSGGR</sequence>
<feature type="domain" description="DUF305" evidence="2">
    <location>
        <begin position="76"/>
        <end position="192"/>
    </location>
</feature>
<evidence type="ECO:0000256" key="1">
    <source>
        <dbReference type="SAM" id="MobiDB-lite"/>
    </source>
</evidence>
<keyword evidence="4" id="KW-1185">Reference proteome</keyword>
<feature type="region of interest" description="Disordered" evidence="1">
    <location>
        <begin position="52"/>
        <end position="91"/>
    </location>
</feature>
<comment type="caution">
    <text evidence="3">The sequence shown here is derived from an EMBL/GenBank/DDBJ whole genome shotgun (WGS) entry which is preliminary data.</text>
</comment>
<dbReference type="AlphaFoldDB" id="A0A656QHL8"/>
<name>A0A656QHL8_9BURK</name>
<organism evidence="3 4">
    <name type="scientific">Caballeronia zhejiangensis</name>
    <dbReference type="NCBI Taxonomy" id="871203"/>
    <lineage>
        <taxon>Bacteria</taxon>
        <taxon>Pseudomonadati</taxon>
        <taxon>Pseudomonadota</taxon>
        <taxon>Betaproteobacteria</taxon>
        <taxon>Burkholderiales</taxon>
        <taxon>Burkholderiaceae</taxon>
        <taxon>Caballeronia</taxon>
    </lineage>
</organism>
<proteinExistence type="predicted"/>
<dbReference type="EMBL" id="JFHD01000018">
    <property type="protein sequence ID" value="KDR28423.1"/>
    <property type="molecule type" value="Genomic_DNA"/>
</dbReference>
<dbReference type="InterPro" id="IPR005183">
    <property type="entry name" value="DUF305_CopM-like"/>
</dbReference>
<dbReference type="OrthoDB" id="7006446at2"/>
<dbReference type="InterPro" id="IPR012347">
    <property type="entry name" value="Ferritin-like"/>
</dbReference>
<reference evidence="3 4" key="1">
    <citation type="submission" date="2014-03" db="EMBL/GenBank/DDBJ databases">
        <title>Draft Genome Sequences of Four Burkholderia Strains.</title>
        <authorList>
            <person name="Liu X.Y."/>
            <person name="Li C.X."/>
            <person name="Xu J.H."/>
        </authorList>
    </citation>
    <scope>NUCLEOTIDE SEQUENCE [LARGE SCALE GENOMIC DNA]</scope>
    <source>
        <strain evidence="3 4">OP-1</strain>
    </source>
</reference>
<dbReference type="Pfam" id="PF03713">
    <property type="entry name" value="DUF305"/>
    <property type="match status" value="1"/>
</dbReference>
<evidence type="ECO:0000313" key="4">
    <source>
        <dbReference type="Proteomes" id="UP000027451"/>
    </source>
</evidence>
<feature type="compositionally biased region" description="Polar residues" evidence="1">
    <location>
        <begin position="53"/>
        <end position="68"/>
    </location>
</feature>
<evidence type="ECO:0000313" key="3">
    <source>
        <dbReference type="EMBL" id="KDR28423.1"/>
    </source>
</evidence>
<evidence type="ECO:0000259" key="2">
    <source>
        <dbReference type="Pfam" id="PF03713"/>
    </source>
</evidence>